<comment type="similarity">
    <text evidence="1 5">Belongs to the acylphosphatase family.</text>
</comment>
<dbReference type="STRING" id="290512.Paes_0122"/>
<evidence type="ECO:0000256" key="4">
    <source>
        <dbReference type="PROSITE-ProRule" id="PRU00520"/>
    </source>
</evidence>
<feature type="domain" description="Acylphosphatase-like" evidence="6">
    <location>
        <begin position="4"/>
        <end position="91"/>
    </location>
</feature>
<name>B4S388_PROA2</name>
<dbReference type="RefSeq" id="WP_012504719.1">
    <property type="nucleotide sequence ID" value="NC_011059.1"/>
</dbReference>
<dbReference type="HOGENOM" id="CLU_141932_3_2_10"/>
<evidence type="ECO:0000256" key="2">
    <source>
        <dbReference type="ARBA" id="ARBA00012150"/>
    </source>
</evidence>
<feature type="active site" evidence="4">
    <location>
        <position position="19"/>
    </location>
</feature>
<dbReference type="PROSITE" id="PS00150">
    <property type="entry name" value="ACYLPHOSPHATASE_1"/>
    <property type="match status" value="1"/>
</dbReference>
<keyword evidence="4" id="KW-0378">Hydrolase</keyword>
<proteinExistence type="inferred from homology"/>
<dbReference type="AlphaFoldDB" id="B4S388"/>
<dbReference type="eggNOG" id="COG1254">
    <property type="taxonomic scope" value="Bacteria"/>
</dbReference>
<dbReference type="PRINTS" id="PR00112">
    <property type="entry name" value="ACYLPHPHTASE"/>
</dbReference>
<dbReference type="PANTHER" id="PTHR47268:SF4">
    <property type="entry name" value="ACYLPHOSPHATASE"/>
    <property type="match status" value="1"/>
</dbReference>
<protein>
    <recommendedName>
        <fullName evidence="2 4">acylphosphatase</fullName>
        <ecNumber evidence="2 4">3.6.1.7</ecNumber>
    </recommendedName>
</protein>
<sequence>MEKRVRAEVSGRVQGVGFRMFIFQKAIRLGLVGQVGNLDNGNVAIDVQGSEELVTKLLEAAHSGPPAATVSDITVQPLPLDMAVRDFIITA</sequence>
<dbReference type="Proteomes" id="UP000002725">
    <property type="component" value="Chromosome"/>
</dbReference>
<keyword evidence="8" id="KW-1185">Reference proteome</keyword>
<evidence type="ECO:0000259" key="6">
    <source>
        <dbReference type="PROSITE" id="PS51160"/>
    </source>
</evidence>
<dbReference type="SUPFAM" id="SSF54975">
    <property type="entry name" value="Acylphosphatase/BLUF domain-like"/>
    <property type="match status" value="1"/>
</dbReference>
<reference evidence="7" key="1">
    <citation type="submission" date="2008-06" db="EMBL/GenBank/DDBJ databases">
        <title>Complete sequence of chromosome of Prosthecochloris aestuarii DSM 271.</title>
        <authorList>
            <consortium name="US DOE Joint Genome Institute"/>
            <person name="Lucas S."/>
            <person name="Copeland A."/>
            <person name="Lapidus A."/>
            <person name="Glavina del Rio T."/>
            <person name="Dalin E."/>
            <person name="Tice H."/>
            <person name="Bruce D."/>
            <person name="Goodwin L."/>
            <person name="Pitluck S."/>
            <person name="Schmutz J."/>
            <person name="Larimer F."/>
            <person name="Land M."/>
            <person name="Hauser L."/>
            <person name="Kyrpides N."/>
            <person name="Anderson I."/>
            <person name="Liu Z."/>
            <person name="Li T."/>
            <person name="Zhao F."/>
            <person name="Overmann J."/>
            <person name="Bryant D.A."/>
            <person name="Richardson P."/>
        </authorList>
    </citation>
    <scope>NUCLEOTIDE SEQUENCE [LARGE SCALE GENOMIC DNA]</scope>
    <source>
        <strain evidence="7">DSM 271</strain>
    </source>
</reference>
<dbReference type="KEGG" id="paa:Paes_0122"/>
<feature type="active site" evidence="4">
    <location>
        <position position="37"/>
    </location>
</feature>
<dbReference type="Gene3D" id="3.30.70.100">
    <property type="match status" value="1"/>
</dbReference>
<dbReference type="Pfam" id="PF00708">
    <property type="entry name" value="Acylphosphatase"/>
    <property type="match status" value="1"/>
</dbReference>
<evidence type="ECO:0000256" key="1">
    <source>
        <dbReference type="ARBA" id="ARBA00005614"/>
    </source>
</evidence>
<dbReference type="InterPro" id="IPR017968">
    <property type="entry name" value="Acylphosphatase_CS"/>
</dbReference>
<dbReference type="GO" id="GO:0003998">
    <property type="term" value="F:acylphosphatase activity"/>
    <property type="evidence" value="ECO:0007669"/>
    <property type="project" value="UniProtKB-EC"/>
</dbReference>
<comment type="catalytic activity">
    <reaction evidence="3 4">
        <text>an acyl phosphate + H2O = a carboxylate + phosphate + H(+)</text>
        <dbReference type="Rhea" id="RHEA:14965"/>
        <dbReference type="ChEBI" id="CHEBI:15377"/>
        <dbReference type="ChEBI" id="CHEBI:15378"/>
        <dbReference type="ChEBI" id="CHEBI:29067"/>
        <dbReference type="ChEBI" id="CHEBI:43474"/>
        <dbReference type="ChEBI" id="CHEBI:59918"/>
        <dbReference type="EC" id="3.6.1.7"/>
    </reaction>
</comment>
<evidence type="ECO:0000313" key="8">
    <source>
        <dbReference type="Proteomes" id="UP000002725"/>
    </source>
</evidence>
<dbReference type="InterPro" id="IPR001792">
    <property type="entry name" value="Acylphosphatase-like_dom"/>
</dbReference>
<dbReference type="InterPro" id="IPR036046">
    <property type="entry name" value="Acylphosphatase-like_dom_sf"/>
</dbReference>
<dbReference type="EC" id="3.6.1.7" evidence="2 4"/>
<dbReference type="PANTHER" id="PTHR47268">
    <property type="entry name" value="ACYLPHOSPHATASE"/>
    <property type="match status" value="1"/>
</dbReference>
<dbReference type="InterPro" id="IPR020456">
    <property type="entry name" value="Acylphosphatase"/>
</dbReference>
<evidence type="ECO:0000256" key="5">
    <source>
        <dbReference type="RuleBase" id="RU004168"/>
    </source>
</evidence>
<dbReference type="EMBL" id="CP001108">
    <property type="protein sequence ID" value="ACF45182.1"/>
    <property type="molecule type" value="Genomic_DNA"/>
</dbReference>
<evidence type="ECO:0000256" key="3">
    <source>
        <dbReference type="ARBA" id="ARBA00047645"/>
    </source>
</evidence>
<accession>B4S388</accession>
<gene>
    <name evidence="7" type="ordered locus">Paes_0122</name>
</gene>
<organism evidence="7 8">
    <name type="scientific">Prosthecochloris aestuarii (strain DSM 271 / SK 413)</name>
    <dbReference type="NCBI Taxonomy" id="290512"/>
    <lineage>
        <taxon>Bacteria</taxon>
        <taxon>Pseudomonadati</taxon>
        <taxon>Chlorobiota</taxon>
        <taxon>Chlorobiia</taxon>
        <taxon>Chlorobiales</taxon>
        <taxon>Chlorobiaceae</taxon>
        <taxon>Prosthecochloris</taxon>
    </lineage>
</organism>
<evidence type="ECO:0000313" key="7">
    <source>
        <dbReference type="EMBL" id="ACF45182.1"/>
    </source>
</evidence>
<dbReference type="PROSITE" id="PS51160">
    <property type="entry name" value="ACYLPHOSPHATASE_3"/>
    <property type="match status" value="1"/>
</dbReference>